<dbReference type="InterPro" id="IPR042489">
    <property type="entry name" value="CapZ_alpha_1"/>
</dbReference>
<dbReference type="InterPro" id="IPR037282">
    <property type="entry name" value="CapZ_alpha/beta"/>
</dbReference>
<keyword evidence="3 6" id="KW-0117">Actin capping</keyword>
<dbReference type="AlphaFoldDB" id="A0A2G5B8L4"/>
<dbReference type="SUPFAM" id="SSF90096">
    <property type="entry name" value="Subunits of heterodimeric actin filament capping protein Capz"/>
    <property type="match status" value="1"/>
</dbReference>
<evidence type="ECO:0000313" key="8">
    <source>
        <dbReference type="Proteomes" id="UP000242474"/>
    </source>
</evidence>
<dbReference type="Gene3D" id="3.90.1150.210">
    <property type="entry name" value="F-actin capping protein, beta subunit"/>
    <property type="match status" value="1"/>
</dbReference>
<dbReference type="GO" id="GO:0030863">
    <property type="term" value="C:cortical cytoskeleton"/>
    <property type="evidence" value="ECO:0007669"/>
    <property type="project" value="TreeGrafter"/>
</dbReference>
<dbReference type="GO" id="GO:0030036">
    <property type="term" value="P:actin cytoskeleton organization"/>
    <property type="evidence" value="ECO:0007669"/>
    <property type="project" value="TreeGrafter"/>
</dbReference>
<dbReference type="Pfam" id="PF01267">
    <property type="entry name" value="F-actin_cap_A"/>
    <property type="match status" value="1"/>
</dbReference>
<name>A0A2G5B8L4_COERN</name>
<dbReference type="EMBL" id="KZ303508">
    <property type="protein sequence ID" value="PIA15349.1"/>
    <property type="molecule type" value="Genomic_DNA"/>
</dbReference>
<organism evidence="7 8">
    <name type="scientific">Coemansia reversa (strain ATCC 12441 / NRRL 1564)</name>
    <dbReference type="NCBI Taxonomy" id="763665"/>
    <lineage>
        <taxon>Eukaryota</taxon>
        <taxon>Fungi</taxon>
        <taxon>Fungi incertae sedis</taxon>
        <taxon>Zoopagomycota</taxon>
        <taxon>Kickxellomycotina</taxon>
        <taxon>Kickxellomycetes</taxon>
        <taxon>Kickxellales</taxon>
        <taxon>Kickxellaceae</taxon>
        <taxon>Coemansia</taxon>
    </lineage>
</organism>
<evidence type="ECO:0000256" key="4">
    <source>
        <dbReference type="ARBA" id="ARBA00023203"/>
    </source>
</evidence>
<dbReference type="InterPro" id="IPR042276">
    <property type="entry name" value="CapZ_alpha/beta_2"/>
</dbReference>
<dbReference type="Proteomes" id="UP000242474">
    <property type="component" value="Unassembled WGS sequence"/>
</dbReference>
<evidence type="ECO:0000256" key="2">
    <source>
        <dbReference type="ARBA" id="ARBA00014038"/>
    </source>
</evidence>
<dbReference type="PANTHER" id="PTHR10653">
    <property type="entry name" value="F-ACTIN-CAPPING PROTEIN SUBUNIT ALPHA"/>
    <property type="match status" value="1"/>
</dbReference>
<sequence length="278" mass="31527">MSVDNKIAKAASLLLQSPPGEVDDVFNDIRGIVNDDGALQEHIEPVLAESNMQQFLIVDVPERQSKVLITPYNKVGETQYLDPRTRTVFTFDHLHRIGSEAQEAEETEDPTNLSLQEALQKELDKYILAHYGAGVGNVFFDEGRMITCIVSNRFSPTNFWNGSWRAVWSYDPITGELNGSAKVRVHYFEDGNVQLDTQTDFAVDVTKELDDDITARRVVKFIRNYEADFQQSIGDGYRQLAEKTFKGLRRTLPVTRTKMDWEKIANYKIGGELANAEN</sequence>
<protein>
    <recommendedName>
        <fullName evidence="2 6">F-actin-capping protein subunit alpha</fullName>
    </recommendedName>
</protein>
<comment type="function">
    <text evidence="5 6">F-actin-capping proteins bind in a Ca(2+)-independent manner to the fast growing ends of actin filaments (barbed end) thereby blocking the exchange of subunits at these ends. Unlike other capping proteins (such as gelsolin and severin), these proteins do not sever actin filaments.</text>
</comment>
<dbReference type="PANTHER" id="PTHR10653:SF0">
    <property type="entry name" value="F-ACTIN-CAPPING PROTEIN SUBUNIT ALPHA"/>
    <property type="match status" value="1"/>
</dbReference>
<dbReference type="STRING" id="763665.A0A2G5B8L4"/>
<evidence type="ECO:0000256" key="3">
    <source>
        <dbReference type="ARBA" id="ARBA00022467"/>
    </source>
</evidence>
<evidence type="ECO:0000313" key="7">
    <source>
        <dbReference type="EMBL" id="PIA15349.1"/>
    </source>
</evidence>
<dbReference type="GO" id="GO:0051016">
    <property type="term" value="P:barbed-end actin filament capping"/>
    <property type="evidence" value="ECO:0007669"/>
    <property type="project" value="UniProtKB-UniRule"/>
</dbReference>
<dbReference type="FunFam" id="3.90.1150.210:FF:000003">
    <property type="entry name" value="F-actin-capping protein subunit alpha"/>
    <property type="match status" value="1"/>
</dbReference>
<dbReference type="GO" id="GO:0051015">
    <property type="term" value="F:actin filament binding"/>
    <property type="evidence" value="ECO:0007669"/>
    <property type="project" value="TreeGrafter"/>
</dbReference>
<dbReference type="InterPro" id="IPR017865">
    <property type="entry name" value="F-actin_cap_asu_CS"/>
</dbReference>
<proteinExistence type="inferred from homology"/>
<keyword evidence="4 6" id="KW-0009">Actin-binding</keyword>
<dbReference type="PROSITE" id="PS00748">
    <property type="entry name" value="F_ACTIN_CAPPING_A_1"/>
    <property type="match status" value="1"/>
</dbReference>
<evidence type="ECO:0000256" key="6">
    <source>
        <dbReference type="RuleBase" id="RU365077"/>
    </source>
</evidence>
<evidence type="ECO:0000256" key="1">
    <source>
        <dbReference type="ARBA" id="ARBA00010479"/>
    </source>
</evidence>
<dbReference type="PRINTS" id="PR00191">
    <property type="entry name" value="FACTINCAPA"/>
</dbReference>
<gene>
    <name evidence="7" type="ORF">COEREDRAFT_82100</name>
</gene>
<dbReference type="PROSITE" id="PS00749">
    <property type="entry name" value="F_ACTIN_CAPPING_A_2"/>
    <property type="match status" value="1"/>
</dbReference>
<dbReference type="OrthoDB" id="340550at2759"/>
<keyword evidence="8" id="KW-1185">Reference proteome</keyword>
<dbReference type="Gene3D" id="3.30.1140.60">
    <property type="entry name" value="F-actin capping protein, alpha subunit"/>
    <property type="match status" value="1"/>
</dbReference>
<evidence type="ECO:0000256" key="5">
    <source>
        <dbReference type="ARBA" id="ARBA00025389"/>
    </source>
</evidence>
<comment type="subunit">
    <text evidence="6">Heterodimer of an alpha and a beta subunit.</text>
</comment>
<dbReference type="GO" id="GO:0008290">
    <property type="term" value="C:F-actin capping protein complex"/>
    <property type="evidence" value="ECO:0007669"/>
    <property type="project" value="UniProtKB-UniRule"/>
</dbReference>
<comment type="similarity">
    <text evidence="1 6">Belongs to the F-actin-capping protein alpha subunit family.</text>
</comment>
<accession>A0A2G5B8L4</accession>
<reference evidence="7 8" key="1">
    <citation type="journal article" date="2015" name="Genome Biol. Evol.">
        <title>Phylogenomic analyses indicate that early fungi evolved digesting cell walls of algal ancestors of land plants.</title>
        <authorList>
            <person name="Chang Y."/>
            <person name="Wang S."/>
            <person name="Sekimoto S."/>
            <person name="Aerts A.L."/>
            <person name="Choi C."/>
            <person name="Clum A."/>
            <person name="LaButti K.M."/>
            <person name="Lindquist E.A."/>
            <person name="Yee Ngan C."/>
            <person name="Ohm R.A."/>
            <person name="Salamov A.A."/>
            <person name="Grigoriev I.V."/>
            <person name="Spatafora J.W."/>
            <person name="Berbee M.L."/>
        </authorList>
    </citation>
    <scope>NUCLEOTIDE SEQUENCE [LARGE SCALE GENOMIC DNA]</scope>
    <source>
        <strain evidence="7 8">NRRL 1564</strain>
    </source>
</reference>
<dbReference type="InterPro" id="IPR002189">
    <property type="entry name" value="CapZ_alpha"/>
</dbReference>